<dbReference type="Proteomes" id="UP000226031">
    <property type="component" value="Unassembled WGS sequence"/>
</dbReference>
<dbReference type="CDD" id="cd08588">
    <property type="entry name" value="PI-PLCc_At5g67130_like"/>
    <property type="match status" value="1"/>
</dbReference>
<evidence type="ECO:0000313" key="3">
    <source>
        <dbReference type="Proteomes" id="UP000226031"/>
    </source>
</evidence>
<evidence type="ECO:0000313" key="2">
    <source>
        <dbReference type="EMBL" id="PGH30045.1"/>
    </source>
</evidence>
<dbReference type="EMBL" id="PDND01000195">
    <property type="protein sequence ID" value="PGH30045.1"/>
    <property type="molecule type" value="Genomic_DNA"/>
</dbReference>
<keyword evidence="3" id="KW-1185">Reference proteome</keyword>
<organism evidence="2 3">
    <name type="scientific">[Emmonsia] crescens</name>
    <dbReference type="NCBI Taxonomy" id="73230"/>
    <lineage>
        <taxon>Eukaryota</taxon>
        <taxon>Fungi</taxon>
        <taxon>Dikarya</taxon>
        <taxon>Ascomycota</taxon>
        <taxon>Pezizomycotina</taxon>
        <taxon>Eurotiomycetes</taxon>
        <taxon>Eurotiomycetidae</taxon>
        <taxon>Onygenales</taxon>
        <taxon>Ajellomycetaceae</taxon>
        <taxon>Emergomyces</taxon>
    </lineage>
</organism>
<evidence type="ECO:0000256" key="1">
    <source>
        <dbReference type="SAM" id="SignalP"/>
    </source>
</evidence>
<dbReference type="GO" id="GO:0008081">
    <property type="term" value="F:phosphoric diester hydrolase activity"/>
    <property type="evidence" value="ECO:0007669"/>
    <property type="project" value="InterPro"/>
</dbReference>
<accession>A0A2B7Z8Y2</accession>
<gene>
    <name evidence="2" type="ORF">GX50_07201</name>
</gene>
<protein>
    <recommendedName>
        <fullName evidence="4">PLC-like phosphodiesterase</fullName>
    </recommendedName>
</protein>
<reference evidence="2 3" key="1">
    <citation type="submission" date="2017-10" db="EMBL/GenBank/DDBJ databases">
        <title>Comparative genomics in systemic dimorphic fungi from Ajellomycetaceae.</title>
        <authorList>
            <person name="Munoz J.F."/>
            <person name="Mcewen J.G."/>
            <person name="Clay O.K."/>
            <person name="Cuomo C.A."/>
        </authorList>
    </citation>
    <scope>NUCLEOTIDE SEQUENCE [LARGE SCALE GENOMIC DNA]</scope>
    <source>
        <strain evidence="2 3">UAMH4076</strain>
    </source>
</reference>
<name>A0A2B7Z8Y2_9EURO</name>
<dbReference type="GO" id="GO:0006629">
    <property type="term" value="P:lipid metabolic process"/>
    <property type="evidence" value="ECO:0007669"/>
    <property type="project" value="InterPro"/>
</dbReference>
<sequence length="454" mass="49022">MKFPIELAAISALLSSFAAITQAQEATTVTDASNLPSLTLGNGLPTETTGLYISYSSTITLATSGAVETENGNRTGTDGIPYTTTSDSFTLLVGSQGVISTLTANETTLTGNATKTATTSSVQPTNTRPCNGYPEFCERKYGNITNVAAHNSPFVREGNIASNQNLPVTIQLNDGVRALQFQTHLINGTFHLCHSSCDLLDVGTLDDYFTKVTEWLSENPYDVITILLGNGNFVAPTEFIAPLEKSGLLDYVYTPPKIPMALDDWPTLSQFILTGKRVVVFLNYKANQAEVPYILDQFSQMWETPFSPTDRSFPCVIQRPPELSDAAAKDRLFLASHNLNTEIKIAGQSLLVPNTVLLNETNAVEGFGSVGKAGIDCANKWGRPPNFLLVDYYNIGSVNGSVFQAAAMLNNVTYNGKCCGRLTSASSGKLFSQFSNNIWSAYLVVAMMTLMALL</sequence>
<dbReference type="STRING" id="73230.A0A2B7Z8Y2"/>
<feature type="signal peptide" evidence="1">
    <location>
        <begin position="1"/>
        <end position="23"/>
    </location>
</feature>
<evidence type="ECO:0008006" key="4">
    <source>
        <dbReference type="Google" id="ProtNLM"/>
    </source>
</evidence>
<dbReference type="AlphaFoldDB" id="A0A2B7Z8Y2"/>
<feature type="chain" id="PRO_5012722003" description="PLC-like phosphodiesterase" evidence="1">
    <location>
        <begin position="24"/>
        <end position="454"/>
    </location>
</feature>
<comment type="caution">
    <text evidence="2">The sequence shown here is derived from an EMBL/GenBank/DDBJ whole genome shotgun (WGS) entry which is preliminary data.</text>
</comment>
<dbReference type="SUPFAM" id="SSF51695">
    <property type="entry name" value="PLC-like phosphodiesterases"/>
    <property type="match status" value="1"/>
</dbReference>
<keyword evidence="1" id="KW-0732">Signal</keyword>
<dbReference type="PANTHER" id="PTHR13593">
    <property type="match status" value="1"/>
</dbReference>
<proteinExistence type="predicted"/>
<dbReference type="InterPro" id="IPR051057">
    <property type="entry name" value="PI-PLC_domain"/>
</dbReference>
<dbReference type="VEuPathDB" id="FungiDB:EMCG_02629"/>
<dbReference type="Gene3D" id="3.20.20.190">
    <property type="entry name" value="Phosphatidylinositol (PI) phosphodiesterase"/>
    <property type="match status" value="1"/>
</dbReference>
<dbReference type="InterPro" id="IPR017946">
    <property type="entry name" value="PLC-like_Pdiesterase_TIM-brl"/>
</dbReference>
<dbReference type="Pfam" id="PF26146">
    <property type="entry name" value="PI-PLC_X"/>
    <property type="match status" value="1"/>
</dbReference>
<dbReference type="PANTHER" id="PTHR13593:SF140">
    <property type="entry name" value="PLC-LIKE PHOSPHODIESTERASE"/>
    <property type="match status" value="1"/>
</dbReference>